<accession>A0AAP0K0W1</accession>
<evidence type="ECO:0000313" key="2">
    <source>
        <dbReference type="EMBL" id="KAK9142502.1"/>
    </source>
</evidence>
<keyword evidence="3" id="KW-1185">Reference proteome</keyword>
<feature type="region of interest" description="Disordered" evidence="1">
    <location>
        <begin position="25"/>
        <end position="63"/>
    </location>
</feature>
<organism evidence="2 3">
    <name type="scientific">Stephania yunnanensis</name>
    <dbReference type="NCBI Taxonomy" id="152371"/>
    <lineage>
        <taxon>Eukaryota</taxon>
        <taxon>Viridiplantae</taxon>
        <taxon>Streptophyta</taxon>
        <taxon>Embryophyta</taxon>
        <taxon>Tracheophyta</taxon>
        <taxon>Spermatophyta</taxon>
        <taxon>Magnoliopsida</taxon>
        <taxon>Ranunculales</taxon>
        <taxon>Menispermaceae</taxon>
        <taxon>Menispermoideae</taxon>
        <taxon>Cissampelideae</taxon>
        <taxon>Stephania</taxon>
    </lineage>
</organism>
<dbReference type="AlphaFoldDB" id="A0AAP0K0W1"/>
<protein>
    <submittedName>
        <fullName evidence="2">Uncharacterized protein</fullName>
    </submittedName>
</protein>
<reference evidence="2 3" key="1">
    <citation type="submission" date="2024-01" db="EMBL/GenBank/DDBJ databases">
        <title>Genome assemblies of Stephania.</title>
        <authorList>
            <person name="Yang L."/>
        </authorList>
    </citation>
    <scope>NUCLEOTIDE SEQUENCE [LARGE SCALE GENOMIC DNA]</scope>
    <source>
        <strain evidence="2">YNDBR</strain>
        <tissue evidence="2">Leaf</tissue>
    </source>
</reference>
<feature type="compositionally biased region" description="Low complexity" evidence="1">
    <location>
        <begin position="48"/>
        <end position="57"/>
    </location>
</feature>
<evidence type="ECO:0000256" key="1">
    <source>
        <dbReference type="SAM" id="MobiDB-lite"/>
    </source>
</evidence>
<sequence length="87" mass="9545">MANNVSIRWTYHVTDLLIVKSNEPIPSRTIGKTKTRLSENRKNKNKGTSSSIPSTTSGFNKPPSSAGTFIVHLSSVYLSWLGRPVDA</sequence>
<dbReference type="EMBL" id="JBBNAF010000005">
    <property type="protein sequence ID" value="KAK9142502.1"/>
    <property type="molecule type" value="Genomic_DNA"/>
</dbReference>
<dbReference type="Proteomes" id="UP001420932">
    <property type="component" value="Unassembled WGS sequence"/>
</dbReference>
<evidence type="ECO:0000313" key="3">
    <source>
        <dbReference type="Proteomes" id="UP001420932"/>
    </source>
</evidence>
<name>A0AAP0K0W1_9MAGN</name>
<proteinExistence type="predicted"/>
<comment type="caution">
    <text evidence="2">The sequence shown here is derived from an EMBL/GenBank/DDBJ whole genome shotgun (WGS) entry which is preliminary data.</text>
</comment>
<gene>
    <name evidence="2" type="ORF">Syun_011902</name>
</gene>